<dbReference type="NCBIfam" id="NF006133">
    <property type="entry name" value="PRK08278.1"/>
    <property type="match status" value="1"/>
</dbReference>
<evidence type="ECO:0000256" key="7">
    <source>
        <dbReference type="ARBA" id="ARBA00023140"/>
    </source>
</evidence>
<dbReference type="GO" id="GO:0005777">
    <property type="term" value="C:peroxisome"/>
    <property type="evidence" value="ECO:0007669"/>
    <property type="project" value="UniProtKB-SubCell"/>
</dbReference>
<evidence type="ECO:0000313" key="11">
    <source>
        <dbReference type="Ensembl" id="ENSCLMP00005028417.1"/>
    </source>
</evidence>
<evidence type="ECO:0000256" key="9">
    <source>
        <dbReference type="SAM" id="MobiDB-lite"/>
    </source>
</evidence>
<dbReference type="Ensembl" id="ENSCLMT00005029678.1">
    <property type="protein sequence ID" value="ENSCLMP00005028417.1"/>
    <property type="gene ID" value="ENSCLMG00005013866.1"/>
</dbReference>
<dbReference type="InterPro" id="IPR002347">
    <property type="entry name" value="SDR_fam"/>
</dbReference>
<dbReference type="InterPro" id="IPR051935">
    <property type="entry name" value="HSDL2"/>
</dbReference>
<dbReference type="PRINTS" id="PR00081">
    <property type="entry name" value="GDHRDH"/>
</dbReference>
<keyword evidence="12" id="KW-1185">Reference proteome</keyword>
<keyword evidence="6" id="KW-0496">Mitochondrion</keyword>
<dbReference type="PANTHER" id="PTHR42808:SF3">
    <property type="entry name" value="HYDROXYSTEROID DEHYDROGENASE-LIKE PROTEIN 2"/>
    <property type="match status" value="1"/>
</dbReference>
<comment type="similarity">
    <text evidence="3">Belongs to the short-chain dehydrogenases/reductases (SDR) family.</text>
</comment>
<dbReference type="InterPro" id="IPR036527">
    <property type="entry name" value="SCP2_sterol-bd_dom_sf"/>
</dbReference>
<sequence>KPPTSGRQIQYMKLAGCTLFITGASRGIGKAIALKAAKDGANIVIAAKTAQAHPKLPGTIYSAAEEVEAAGGKALACIVDIRDEQQVQDAVKKAVDKFGGIDILVNNASAISLTGTLETPLKKVDLMLGVNLRGTYLTSKLVIPHLLKSRSPHILNLSPPLNLNPVWFKNHTAYTMAKYGMSMCVLGMAEEFRGQIAVNALWPKTAIQTAAMDMLGGEGIGKQCRTSDIMADAAYAVLSRPKDYTGHFLVDEDVLKEEGVKDFDQYAVQPGHPLLPDFFLDEAPENLVEQMEQHGATPAFKPPSSSSSSSGGPIETTFNAIRGVINEDIVKLTQATYQFDLSGESGVWFLDLKSGAGRAGQGQPPVKADVVMTMDSGDFSKMFAGKLKPTMAFMSGKLRIKGDMTLALKLEKLMGRMSKL</sequence>
<dbReference type="Gene3D" id="3.40.50.720">
    <property type="entry name" value="NAD(P)-binding Rossmann-like Domain"/>
    <property type="match status" value="1"/>
</dbReference>
<evidence type="ECO:0000313" key="12">
    <source>
        <dbReference type="Proteomes" id="UP000694565"/>
    </source>
</evidence>
<evidence type="ECO:0000256" key="8">
    <source>
        <dbReference type="ARBA" id="ARBA00040243"/>
    </source>
</evidence>
<keyword evidence="4" id="KW-0521">NADP</keyword>
<dbReference type="FunFam" id="3.40.50.720:FF:000301">
    <property type="entry name" value="Hydroxysteroid dehydrogenase like 2"/>
    <property type="match status" value="1"/>
</dbReference>
<gene>
    <name evidence="11" type="primary">hsdl2</name>
</gene>
<evidence type="ECO:0000256" key="5">
    <source>
        <dbReference type="ARBA" id="ARBA00023002"/>
    </source>
</evidence>
<feature type="domain" description="SCP2" evidence="10">
    <location>
        <begin position="328"/>
        <end position="414"/>
    </location>
</feature>
<evidence type="ECO:0000256" key="3">
    <source>
        <dbReference type="ARBA" id="ARBA00006484"/>
    </source>
</evidence>
<comment type="subcellular location">
    <subcellularLocation>
        <location evidence="1">Mitochondrion</location>
    </subcellularLocation>
    <subcellularLocation>
        <location evidence="2">Peroxisome</location>
    </subcellularLocation>
</comment>
<dbReference type="CDD" id="cd09762">
    <property type="entry name" value="HSDL2_SDR_c"/>
    <property type="match status" value="1"/>
</dbReference>
<dbReference type="Pfam" id="PF00106">
    <property type="entry name" value="adh_short"/>
    <property type="match status" value="1"/>
</dbReference>
<reference evidence="11" key="2">
    <citation type="submission" date="2025-09" db="UniProtKB">
        <authorList>
            <consortium name="Ensembl"/>
        </authorList>
    </citation>
    <scope>IDENTIFICATION</scope>
</reference>
<feature type="compositionally biased region" description="Low complexity" evidence="9">
    <location>
        <begin position="302"/>
        <end position="313"/>
    </location>
</feature>
<keyword evidence="7" id="KW-0576">Peroxisome</keyword>
<evidence type="ECO:0000256" key="2">
    <source>
        <dbReference type="ARBA" id="ARBA00004275"/>
    </source>
</evidence>
<evidence type="ECO:0000256" key="4">
    <source>
        <dbReference type="ARBA" id="ARBA00022857"/>
    </source>
</evidence>
<proteinExistence type="inferred from homology"/>
<dbReference type="AlphaFoldDB" id="A0A8C2ZJC6"/>
<dbReference type="GeneTree" id="ENSGT00940000156729"/>
<dbReference type="SUPFAM" id="SSF55718">
    <property type="entry name" value="SCP-like"/>
    <property type="match status" value="1"/>
</dbReference>
<dbReference type="SUPFAM" id="SSF51735">
    <property type="entry name" value="NAD(P)-binding Rossmann-fold domains"/>
    <property type="match status" value="1"/>
</dbReference>
<organism evidence="11 12">
    <name type="scientific">Cyclopterus lumpus</name>
    <name type="common">Lumpsucker</name>
    <dbReference type="NCBI Taxonomy" id="8103"/>
    <lineage>
        <taxon>Eukaryota</taxon>
        <taxon>Metazoa</taxon>
        <taxon>Chordata</taxon>
        <taxon>Craniata</taxon>
        <taxon>Vertebrata</taxon>
        <taxon>Euteleostomi</taxon>
        <taxon>Actinopterygii</taxon>
        <taxon>Neopterygii</taxon>
        <taxon>Teleostei</taxon>
        <taxon>Neoteleostei</taxon>
        <taxon>Acanthomorphata</taxon>
        <taxon>Eupercaria</taxon>
        <taxon>Perciformes</taxon>
        <taxon>Cottioidei</taxon>
        <taxon>Cottales</taxon>
        <taxon>Cyclopteridae</taxon>
        <taxon>Cyclopterus</taxon>
    </lineage>
</organism>
<feature type="region of interest" description="Disordered" evidence="9">
    <location>
        <begin position="292"/>
        <end position="313"/>
    </location>
</feature>
<dbReference type="Gene3D" id="3.30.1050.10">
    <property type="entry name" value="SCP2 sterol-binding domain"/>
    <property type="match status" value="1"/>
</dbReference>
<accession>A0A8C2ZJC6</accession>
<reference evidence="11" key="1">
    <citation type="submission" date="2025-08" db="UniProtKB">
        <authorList>
            <consortium name="Ensembl"/>
        </authorList>
    </citation>
    <scope>IDENTIFICATION</scope>
</reference>
<dbReference type="Proteomes" id="UP000694565">
    <property type="component" value="Unplaced"/>
</dbReference>
<keyword evidence="5" id="KW-0560">Oxidoreductase</keyword>
<evidence type="ECO:0000256" key="6">
    <source>
        <dbReference type="ARBA" id="ARBA00023128"/>
    </source>
</evidence>
<name>A0A8C2ZJC6_CYCLU</name>
<dbReference type="InterPro" id="IPR036291">
    <property type="entry name" value="NAD(P)-bd_dom_sf"/>
</dbReference>
<dbReference type="GO" id="GO:0016491">
    <property type="term" value="F:oxidoreductase activity"/>
    <property type="evidence" value="ECO:0007669"/>
    <property type="project" value="UniProtKB-KW"/>
</dbReference>
<evidence type="ECO:0000256" key="1">
    <source>
        <dbReference type="ARBA" id="ARBA00004173"/>
    </source>
</evidence>
<dbReference type="InterPro" id="IPR003033">
    <property type="entry name" value="SCP2_sterol-bd_dom"/>
</dbReference>
<dbReference type="GO" id="GO:0005739">
    <property type="term" value="C:mitochondrion"/>
    <property type="evidence" value="ECO:0007669"/>
    <property type="project" value="UniProtKB-SubCell"/>
</dbReference>
<dbReference type="Pfam" id="PF02036">
    <property type="entry name" value="SCP2"/>
    <property type="match status" value="1"/>
</dbReference>
<protein>
    <recommendedName>
        <fullName evidence="8">Hydroxysteroid dehydrogenase-like protein 2</fullName>
    </recommendedName>
</protein>
<dbReference type="PANTHER" id="PTHR42808">
    <property type="entry name" value="HYDROXYSTEROID DEHYDROGENASE-LIKE PROTEIN 2"/>
    <property type="match status" value="1"/>
</dbReference>
<evidence type="ECO:0000259" key="10">
    <source>
        <dbReference type="Pfam" id="PF02036"/>
    </source>
</evidence>